<evidence type="ECO:0000313" key="5">
    <source>
        <dbReference type="EMBL" id="CAJ0952031.1"/>
    </source>
</evidence>
<dbReference type="PANTHER" id="PTHR45739:SF14">
    <property type="entry name" value="CHONDROITIN SULFATE PROTEOGLYCAN 4"/>
    <property type="match status" value="1"/>
</dbReference>
<dbReference type="EMBL" id="CAUEEQ010034193">
    <property type="protein sequence ID" value="CAJ0952031.1"/>
    <property type="molecule type" value="Genomic_DNA"/>
</dbReference>
<reference evidence="5" key="1">
    <citation type="submission" date="2023-07" db="EMBL/GenBank/DDBJ databases">
        <authorList>
            <person name="Stuckert A."/>
        </authorList>
    </citation>
    <scope>NUCLEOTIDE SEQUENCE</scope>
</reference>
<evidence type="ECO:0000313" key="6">
    <source>
        <dbReference type="Proteomes" id="UP001176940"/>
    </source>
</evidence>
<proteinExistence type="predicted"/>
<name>A0ABN9LZT5_9NEOB</name>
<dbReference type="InterPro" id="IPR039005">
    <property type="entry name" value="CSPG_rpt"/>
</dbReference>
<dbReference type="Proteomes" id="UP001176940">
    <property type="component" value="Unassembled WGS sequence"/>
</dbReference>
<evidence type="ECO:0000256" key="3">
    <source>
        <dbReference type="ARBA" id="ARBA00023180"/>
    </source>
</evidence>
<sequence length="223" mass="24664">MRKTEPSGGTGTGMRRTISSDVLKAATNDEHNLHNRSIIFDITASPKHGKILRIVQENTTEEASSFTQQMINDGEIVYEHTDTEALVWSVQDSFTFSVSSPPAVLEMQVFIIRVSYEISDPSRSTRLIANTGASVVEGGNVKIDKSKLDGSNLLARLPESQRPFYEVWFQVTSLPKHGVIVVGDRNITKEKPNFSQYIISKFGVTYIHNGAESSTDDFTLPPG</sequence>
<feature type="repeat" description="CSPG" evidence="4">
    <location>
        <begin position="124"/>
        <end position="223"/>
    </location>
</feature>
<feature type="repeat" description="CSPG" evidence="4">
    <location>
        <begin position="1"/>
        <end position="99"/>
    </location>
</feature>
<keyword evidence="3" id="KW-0325">Glycoprotein</keyword>
<organism evidence="5 6">
    <name type="scientific">Ranitomeya imitator</name>
    <name type="common">mimic poison frog</name>
    <dbReference type="NCBI Taxonomy" id="111125"/>
    <lineage>
        <taxon>Eukaryota</taxon>
        <taxon>Metazoa</taxon>
        <taxon>Chordata</taxon>
        <taxon>Craniata</taxon>
        <taxon>Vertebrata</taxon>
        <taxon>Euteleostomi</taxon>
        <taxon>Amphibia</taxon>
        <taxon>Batrachia</taxon>
        <taxon>Anura</taxon>
        <taxon>Neobatrachia</taxon>
        <taxon>Hyloidea</taxon>
        <taxon>Dendrobatidae</taxon>
        <taxon>Dendrobatinae</taxon>
        <taxon>Ranitomeya</taxon>
    </lineage>
</organism>
<evidence type="ECO:0000256" key="1">
    <source>
        <dbReference type="ARBA" id="ARBA00022729"/>
    </source>
</evidence>
<evidence type="ECO:0000256" key="2">
    <source>
        <dbReference type="ARBA" id="ARBA00022737"/>
    </source>
</evidence>
<comment type="caution">
    <text evidence="5">The sequence shown here is derived from an EMBL/GenBank/DDBJ whole genome shotgun (WGS) entry which is preliminary data.</text>
</comment>
<evidence type="ECO:0000256" key="4">
    <source>
        <dbReference type="PROSITE-ProRule" id="PRU01201"/>
    </source>
</evidence>
<protein>
    <submittedName>
        <fullName evidence="5">Uncharacterized protein</fullName>
    </submittedName>
</protein>
<accession>A0ABN9LZT5</accession>
<dbReference type="InterPro" id="IPR051561">
    <property type="entry name" value="FRAS1_ECM"/>
</dbReference>
<dbReference type="Pfam" id="PF16184">
    <property type="entry name" value="Cadherin_3"/>
    <property type="match status" value="2"/>
</dbReference>
<keyword evidence="1" id="KW-0732">Signal</keyword>
<dbReference type="PROSITE" id="PS51854">
    <property type="entry name" value="CSPG"/>
    <property type="match status" value="2"/>
</dbReference>
<keyword evidence="6" id="KW-1185">Reference proteome</keyword>
<gene>
    <name evidence="5" type="ORF">RIMI_LOCUS13699145</name>
</gene>
<dbReference type="PANTHER" id="PTHR45739">
    <property type="entry name" value="MATRIX PROTEIN, PUTATIVE-RELATED"/>
    <property type="match status" value="1"/>
</dbReference>
<keyword evidence="2" id="KW-0677">Repeat</keyword>